<evidence type="ECO:0000313" key="2">
    <source>
        <dbReference type="EMBL" id="WEK33857.1"/>
    </source>
</evidence>
<accession>A0AAJ5WQF4</accession>
<protein>
    <recommendedName>
        <fullName evidence="4">DUF4198 domain-containing protein</fullName>
    </recommendedName>
</protein>
<proteinExistence type="predicted"/>
<keyword evidence="1" id="KW-0732">Signal</keyword>
<reference evidence="2" key="1">
    <citation type="submission" date="2023-03" db="EMBL/GenBank/DDBJ databases">
        <title>Andean soil-derived lignocellulolytic bacterial consortium as a source of novel taxa and putative plastic-active enzymes.</title>
        <authorList>
            <person name="Diaz-Garcia L."/>
            <person name="Chuvochina M."/>
            <person name="Feuerriegel G."/>
            <person name="Bunk B."/>
            <person name="Sproer C."/>
            <person name="Streit W.R."/>
            <person name="Rodriguez L.M."/>
            <person name="Overmann J."/>
            <person name="Jimenez D.J."/>
        </authorList>
    </citation>
    <scope>NUCLEOTIDE SEQUENCE</scope>
    <source>
        <strain evidence="2">MAG 7</strain>
    </source>
</reference>
<feature type="chain" id="PRO_5042594731" description="DUF4198 domain-containing protein" evidence="1">
    <location>
        <begin position="22"/>
        <end position="228"/>
    </location>
</feature>
<evidence type="ECO:0000256" key="1">
    <source>
        <dbReference type="SAM" id="SignalP"/>
    </source>
</evidence>
<name>A0AAJ5WQF4_9BACT</name>
<sequence>MKQLFLSLLLLCGSSSLWAHALWIETKASGQTGQAHAVKVFYGEYAENNPEPISAWYSDVKAFTLWLVSPSGQKQQLAVDSAGNHFTASFTPSEAGSYQLLVSHSAKDLGRTTLYQFNTSATVTVGKGATAPNSNPLSFAVTPGEVKGTVDIKALFNQQPCADCKVMLVGPTGWSKEIAATAGVVSLKPEWKGQYMVEVTRSGKEAGEQAGVAYDAVWRCATMLVTMP</sequence>
<dbReference type="EMBL" id="CP119311">
    <property type="protein sequence ID" value="WEK33857.1"/>
    <property type="molecule type" value="Genomic_DNA"/>
</dbReference>
<dbReference type="AlphaFoldDB" id="A0AAJ5WQF4"/>
<gene>
    <name evidence="2" type="ORF">P0Y53_15315</name>
</gene>
<evidence type="ECO:0008006" key="4">
    <source>
        <dbReference type="Google" id="ProtNLM"/>
    </source>
</evidence>
<feature type="signal peptide" evidence="1">
    <location>
        <begin position="1"/>
        <end position="21"/>
    </location>
</feature>
<organism evidence="2 3">
    <name type="scientific">Candidatus Pseudobacter hemicellulosilyticus</name>
    <dbReference type="NCBI Taxonomy" id="3121375"/>
    <lineage>
        <taxon>Bacteria</taxon>
        <taxon>Pseudomonadati</taxon>
        <taxon>Bacteroidota</taxon>
        <taxon>Chitinophagia</taxon>
        <taxon>Chitinophagales</taxon>
        <taxon>Chitinophagaceae</taxon>
        <taxon>Pseudobacter</taxon>
    </lineage>
</organism>
<dbReference type="Proteomes" id="UP001220610">
    <property type="component" value="Chromosome"/>
</dbReference>
<evidence type="ECO:0000313" key="3">
    <source>
        <dbReference type="Proteomes" id="UP001220610"/>
    </source>
</evidence>